<reference evidence="7" key="1">
    <citation type="journal article" date="2021" name="PeerJ">
        <title>Extensive microbial diversity within the chicken gut microbiome revealed by metagenomics and culture.</title>
        <authorList>
            <person name="Gilroy R."/>
            <person name="Ravi A."/>
            <person name="Getino M."/>
            <person name="Pursley I."/>
            <person name="Horton D.L."/>
            <person name="Alikhan N.F."/>
            <person name="Baker D."/>
            <person name="Gharbi K."/>
            <person name="Hall N."/>
            <person name="Watson M."/>
            <person name="Adriaenssens E.M."/>
            <person name="Foster-Nyarko E."/>
            <person name="Jarju S."/>
            <person name="Secka A."/>
            <person name="Antonio M."/>
            <person name="Oren A."/>
            <person name="Chaudhuri R.R."/>
            <person name="La Ragione R."/>
            <person name="Hildebrand F."/>
            <person name="Pallen M.J."/>
        </authorList>
    </citation>
    <scope>NUCLEOTIDE SEQUENCE</scope>
    <source>
        <strain evidence="7">9264</strain>
    </source>
</reference>
<evidence type="ECO:0000256" key="1">
    <source>
        <dbReference type="ARBA" id="ARBA00022692"/>
    </source>
</evidence>
<organism evidence="7 8">
    <name type="scientific">Candidatus Paenalcaligenes intestinipullorum</name>
    <dbReference type="NCBI Taxonomy" id="2838718"/>
    <lineage>
        <taxon>Bacteria</taxon>
        <taxon>Pseudomonadati</taxon>
        <taxon>Pseudomonadota</taxon>
        <taxon>Betaproteobacteria</taxon>
        <taxon>Burkholderiales</taxon>
        <taxon>Alcaligenaceae</taxon>
        <taxon>Paenalcaligenes</taxon>
    </lineage>
</organism>
<feature type="transmembrane region" description="Helical" evidence="5">
    <location>
        <begin position="95"/>
        <end position="118"/>
    </location>
</feature>
<feature type="transmembrane region" description="Helical" evidence="5">
    <location>
        <begin position="289"/>
        <end position="310"/>
    </location>
</feature>
<dbReference type="InterPro" id="IPR020846">
    <property type="entry name" value="MFS_dom"/>
</dbReference>
<dbReference type="GO" id="GO:0005886">
    <property type="term" value="C:plasma membrane"/>
    <property type="evidence" value="ECO:0007669"/>
    <property type="project" value="TreeGrafter"/>
</dbReference>
<feature type="transmembrane region" description="Helical" evidence="5">
    <location>
        <begin position="234"/>
        <end position="252"/>
    </location>
</feature>
<feature type="transmembrane region" description="Helical" evidence="5">
    <location>
        <begin position="322"/>
        <end position="342"/>
    </location>
</feature>
<evidence type="ECO:0000313" key="7">
    <source>
        <dbReference type="EMBL" id="HJD43809.1"/>
    </source>
</evidence>
<evidence type="ECO:0000256" key="4">
    <source>
        <dbReference type="SAM" id="MobiDB-lite"/>
    </source>
</evidence>
<dbReference type="InterPro" id="IPR047200">
    <property type="entry name" value="MFS_YcaD-like"/>
</dbReference>
<keyword evidence="1 5" id="KW-0812">Transmembrane</keyword>
<reference evidence="7" key="2">
    <citation type="submission" date="2021-04" db="EMBL/GenBank/DDBJ databases">
        <authorList>
            <person name="Gilroy R."/>
        </authorList>
    </citation>
    <scope>NUCLEOTIDE SEQUENCE</scope>
    <source>
        <strain evidence="7">9264</strain>
    </source>
</reference>
<name>A0A9D2REM4_9BURK</name>
<feature type="transmembrane region" description="Helical" evidence="5">
    <location>
        <begin position="157"/>
        <end position="178"/>
    </location>
</feature>
<accession>A0A9D2REM4</accession>
<feature type="transmembrane region" description="Helical" evidence="5">
    <location>
        <begin position="354"/>
        <end position="370"/>
    </location>
</feature>
<dbReference type="EMBL" id="DWUQ01000040">
    <property type="protein sequence ID" value="HJD43809.1"/>
    <property type="molecule type" value="Genomic_DNA"/>
</dbReference>
<dbReference type="PROSITE" id="PS50850">
    <property type="entry name" value="MFS"/>
    <property type="match status" value="1"/>
</dbReference>
<dbReference type="Proteomes" id="UP000823889">
    <property type="component" value="Unassembled WGS sequence"/>
</dbReference>
<feature type="region of interest" description="Disordered" evidence="4">
    <location>
        <begin position="493"/>
        <end position="548"/>
    </location>
</feature>
<dbReference type="SUPFAM" id="SSF103473">
    <property type="entry name" value="MFS general substrate transporter"/>
    <property type="match status" value="1"/>
</dbReference>
<feature type="compositionally biased region" description="Acidic residues" evidence="4">
    <location>
        <begin position="502"/>
        <end position="521"/>
    </location>
</feature>
<feature type="transmembrane region" description="Helical" evidence="5">
    <location>
        <begin position="40"/>
        <end position="60"/>
    </location>
</feature>
<dbReference type="Pfam" id="PF07690">
    <property type="entry name" value="MFS_1"/>
    <property type="match status" value="1"/>
</dbReference>
<dbReference type="Gene3D" id="1.20.1250.20">
    <property type="entry name" value="MFS general substrate transporter like domains"/>
    <property type="match status" value="2"/>
</dbReference>
<evidence type="ECO:0000256" key="2">
    <source>
        <dbReference type="ARBA" id="ARBA00022989"/>
    </source>
</evidence>
<comment type="caution">
    <text evidence="7">The sequence shown here is derived from an EMBL/GenBank/DDBJ whole genome shotgun (WGS) entry which is preliminary data.</text>
</comment>
<dbReference type="InterPro" id="IPR036259">
    <property type="entry name" value="MFS_trans_sf"/>
</dbReference>
<feature type="domain" description="Major facilitator superfamily (MFS) profile" evidence="6">
    <location>
        <begin position="1"/>
        <end position="375"/>
    </location>
</feature>
<gene>
    <name evidence="7" type="ORF">H9906_02125</name>
</gene>
<evidence type="ECO:0000256" key="5">
    <source>
        <dbReference type="SAM" id="Phobius"/>
    </source>
</evidence>
<feature type="transmembrane region" description="Helical" evidence="5">
    <location>
        <begin position="264"/>
        <end position="283"/>
    </location>
</feature>
<feature type="transmembrane region" description="Helical" evidence="5">
    <location>
        <begin position="199"/>
        <end position="222"/>
    </location>
</feature>
<dbReference type="AlphaFoldDB" id="A0A9D2REM4"/>
<dbReference type="GO" id="GO:0022857">
    <property type="term" value="F:transmembrane transporter activity"/>
    <property type="evidence" value="ECO:0007669"/>
    <property type="project" value="InterPro"/>
</dbReference>
<evidence type="ECO:0000259" key="6">
    <source>
        <dbReference type="PROSITE" id="PS50850"/>
    </source>
</evidence>
<dbReference type="PANTHER" id="PTHR23521:SF3">
    <property type="entry name" value="MFS TRANSPORTER"/>
    <property type="match status" value="1"/>
</dbReference>
<dbReference type="CDD" id="cd17477">
    <property type="entry name" value="MFS_YcaD_like"/>
    <property type="match status" value="1"/>
</dbReference>
<protein>
    <submittedName>
        <fullName evidence="7">MFS transporter</fullName>
    </submittedName>
</protein>
<evidence type="ECO:0000256" key="3">
    <source>
        <dbReference type="ARBA" id="ARBA00023136"/>
    </source>
</evidence>
<sequence>MHAIGAFLSLYLATLVLLASSGLFNTFIGLRLSEQGVSDLWVGGLIAAYYLGLVFGARAGHRLIIGVGHIRAYAASAAVVTACVLVQILTDSLGFWLVLRFVAGAAMVTQFMGIESWLNEQTDNNKRGTVFAFYMLMSSLGMVLGQLSLTLFSDLNYQPLVFVAICSVMSLIPIALTRRMSPALQVPAPINARYYLDKVPLSLMVLFIAGMITGAFYGLAPVYGVRMDLNTEQVAMFVAASVFAGVLAQWPVGWLADRYDRVKLIRVSAILITALAIPLWGWFPLSFAVLVSFSVGFGILQFTLYPLGAAFANDNVEPDRRVGLSAIMYMVYGLGACIGPIVASSLMNSLGSEYYYIFVTACGAALMVIARPAKVSGDHLSPDAPTDFVPMPDSLQSSAVAVALDPRVDMESDVSHDGLETENFEPDGTWADSAPGTVDVVEDDPHVPSAATLQADEEVESELAESVHQAEDLSAHLMAHPEEAPLACFDIENAESERELVEQDLAEGERAEEEQDEGELAESERTEDQAEAESDGGKGSANGPKRWR</sequence>
<evidence type="ECO:0000313" key="8">
    <source>
        <dbReference type="Proteomes" id="UP000823889"/>
    </source>
</evidence>
<dbReference type="PANTHER" id="PTHR23521">
    <property type="entry name" value="TRANSPORTER MFS SUPERFAMILY"/>
    <property type="match status" value="1"/>
</dbReference>
<keyword evidence="2 5" id="KW-1133">Transmembrane helix</keyword>
<proteinExistence type="predicted"/>
<dbReference type="InterPro" id="IPR011701">
    <property type="entry name" value="MFS"/>
</dbReference>
<keyword evidence="3 5" id="KW-0472">Membrane</keyword>
<feature type="transmembrane region" description="Helical" evidence="5">
    <location>
        <begin position="130"/>
        <end position="151"/>
    </location>
</feature>
<feature type="region of interest" description="Disordered" evidence="4">
    <location>
        <begin position="419"/>
        <end position="444"/>
    </location>
</feature>
<feature type="transmembrane region" description="Helical" evidence="5">
    <location>
        <begin position="72"/>
        <end position="89"/>
    </location>
</feature>